<proteinExistence type="predicted"/>
<keyword evidence="1" id="KW-0472">Membrane</keyword>
<dbReference type="RefSeq" id="WP_255135458.1">
    <property type="nucleotide sequence ID" value="NZ_JANDBC010000003.1"/>
</dbReference>
<dbReference type="Proteomes" id="UP001139125">
    <property type="component" value="Unassembled WGS sequence"/>
</dbReference>
<keyword evidence="1" id="KW-1133">Transmembrane helix</keyword>
<feature type="transmembrane region" description="Helical" evidence="1">
    <location>
        <begin position="12"/>
        <end position="35"/>
    </location>
</feature>
<evidence type="ECO:0000313" key="2">
    <source>
        <dbReference type="EMBL" id="MCP9292565.1"/>
    </source>
</evidence>
<comment type="caution">
    <text evidence="2">The sequence shown here is derived from an EMBL/GenBank/DDBJ whole genome shotgun (WGS) entry which is preliminary data.</text>
</comment>
<feature type="transmembrane region" description="Helical" evidence="1">
    <location>
        <begin position="129"/>
        <end position="146"/>
    </location>
</feature>
<protein>
    <recommendedName>
        <fullName evidence="4">Prenyltransferase</fullName>
    </recommendedName>
</protein>
<feature type="transmembrane region" description="Helical" evidence="1">
    <location>
        <begin position="73"/>
        <end position="91"/>
    </location>
</feature>
<reference evidence="2" key="1">
    <citation type="submission" date="2022-06" db="EMBL/GenBank/DDBJ databases">
        <title>Gracilimonas sp. CAU 1638 isolated from sea sediment.</title>
        <authorList>
            <person name="Kim W."/>
        </authorList>
    </citation>
    <scope>NUCLEOTIDE SEQUENCE</scope>
    <source>
        <strain evidence="2">CAU 1638</strain>
    </source>
</reference>
<evidence type="ECO:0008006" key="4">
    <source>
        <dbReference type="Google" id="ProtNLM"/>
    </source>
</evidence>
<feature type="transmembrane region" description="Helical" evidence="1">
    <location>
        <begin position="158"/>
        <end position="176"/>
    </location>
</feature>
<sequence length="270" mass="30938">MKFIGSIFDFYLQSSIHVGLAVMALAALSVMQFGFVPEPTLLLFIWLGTICGYNFVKYAGISNRHHLEITKNVLLIRIFTVCSFAGLLYFGRLLPAHIWYTTGVVGVLTALYTIPFFRQKNLRSFKGAKVFVIAAVWVGFTVVLPLQYHYMSFLSERVLLQSAEIFLFVIVLMLPFEIRDLKYDMPHLVTIPQMMGVQKTKWLGTALVGVIAILIYLQKYVYASYMPMNFGVLGILLMAVWFSRENQGRYYASFWVESIPIVWLVAYLFI</sequence>
<organism evidence="2 3">
    <name type="scientific">Gracilimonas sediminicola</name>
    <dbReference type="NCBI Taxonomy" id="2952158"/>
    <lineage>
        <taxon>Bacteria</taxon>
        <taxon>Pseudomonadati</taxon>
        <taxon>Balneolota</taxon>
        <taxon>Balneolia</taxon>
        <taxon>Balneolales</taxon>
        <taxon>Balneolaceae</taxon>
        <taxon>Gracilimonas</taxon>
    </lineage>
</organism>
<name>A0A9X2L5C6_9BACT</name>
<keyword evidence="3" id="KW-1185">Reference proteome</keyword>
<feature type="transmembrane region" description="Helical" evidence="1">
    <location>
        <begin position="41"/>
        <end position="61"/>
    </location>
</feature>
<dbReference type="EMBL" id="JANDBC010000003">
    <property type="protein sequence ID" value="MCP9292565.1"/>
    <property type="molecule type" value="Genomic_DNA"/>
</dbReference>
<evidence type="ECO:0000313" key="3">
    <source>
        <dbReference type="Proteomes" id="UP001139125"/>
    </source>
</evidence>
<feature type="transmembrane region" description="Helical" evidence="1">
    <location>
        <begin position="97"/>
        <end position="117"/>
    </location>
</feature>
<keyword evidence="1" id="KW-0812">Transmembrane</keyword>
<gene>
    <name evidence="2" type="ORF">NM125_13335</name>
</gene>
<dbReference type="AlphaFoldDB" id="A0A9X2L5C6"/>
<feature type="transmembrane region" description="Helical" evidence="1">
    <location>
        <begin position="202"/>
        <end position="218"/>
    </location>
</feature>
<feature type="transmembrane region" description="Helical" evidence="1">
    <location>
        <begin position="250"/>
        <end position="269"/>
    </location>
</feature>
<feature type="transmembrane region" description="Helical" evidence="1">
    <location>
        <begin position="224"/>
        <end position="243"/>
    </location>
</feature>
<accession>A0A9X2L5C6</accession>
<evidence type="ECO:0000256" key="1">
    <source>
        <dbReference type="SAM" id="Phobius"/>
    </source>
</evidence>